<dbReference type="InterPro" id="IPR011106">
    <property type="entry name" value="MANSC_N"/>
</dbReference>
<dbReference type="PROSITE" id="PS01209">
    <property type="entry name" value="LDLRA_1"/>
    <property type="match status" value="1"/>
</dbReference>
<dbReference type="SMART" id="SM00192">
    <property type="entry name" value="LDLa"/>
    <property type="match status" value="1"/>
</dbReference>
<organism evidence="11 12">
    <name type="scientific">Sipha flava</name>
    <name type="common">yellow sugarcane aphid</name>
    <dbReference type="NCBI Taxonomy" id="143950"/>
    <lineage>
        <taxon>Eukaryota</taxon>
        <taxon>Metazoa</taxon>
        <taxon>Ecdysozoa</taxon>
        <taxon>Arthropoda</taxon>
        <taxon>Hexapoda</taxon>
        <taxon>Insecta</taxon>
        <taxon>Pterygota</taxon>
        <taxon>Neoptera</taxon>
        <taxon>Paraneoptera</taxon>
        <taxon>Hemiptera</taxon>
        <taxon>Sternorrhyncha</taxon>
        <taxon>Aphidomorpha</taxon>
        <taxon>Aphidoidea</taxon>
        <taxon>Aphididae</taxon>
        <taxon>Sipha</taxon>
    </lineage>
</organism>
<dbReference type="GeneID" id="112688358"/>
<evidence type="ECO:0000256" key="4">
    <source>
        <dbReference type="ARBA" id="ARBA00022989"/>
    </source>
</evidence>
<comment type="caution">
    <text evidence="8">Lacks conserved residue(s) required for the propagation of feature annotation.</text>
</comment>
<dbReference type="PANTHER" id="PTHR46876:SF1">
    <property type="entry name" value="LOW-DENSITY LIPOPROTEIN RECEPTOR-RELATED PROTEIN 11"/>
    <property type="match status" value="1"/>
</dbReference>
<evidence type="ECO:0000256" key="9">
    <source>
        <dbReference type="SAM" id="Phobius"/>
    </source>
</evidence>
<protein>
    <submittedName>
        <fullName evidence="12">Uncharacterized protein LOC112688358</fullName>
    </submittedName>
</protein>
<dbReference type="SUPFAM" id="SSF57424">
    <property type="entry name" value="LDL receptor-like module"/>
    <property type="match status" value="1"/>
</dbReference>
<dbReference type="InterPro" id="IPR023415">
    <property type="entry name" value="LDLR_class-A_CS"/>
</dbReference>
<keyword evidence="11" id="KW-1185">Reference proteome</keyword>
<dbReference type="PROSITE" id="PS50068">
    <property type="entry name" value="LDLRA_2"/>
    <property type="match status" value="1"/>
</dbReference>
<evidence type="ECO:0000313" key="12">
    <source>
        <dbReference type="RefSeq" id="XP_025417312.1"/>
    </source>
</evidence>
<keyword evidence="4 9" id="KW-1133">Transmembrane helix</keyword>
<evidence type="ECO:0000256" key="7">
    <source>
        <dbReference type="ARBA" id="ARBA00023180"/>
    </source>
</evidence>
<keyword evidence="2 9" id="KW-0812">Transmembrane</keyword>
<dbReference type="Gene3D" id="4.10.400.10">
    <property type="entry name" value="Low-density Lipoprotein Receptor"/>
    <property type="match status" value="1"/>
</dbReference>
<dbReference type="InterPro" id="IPR036055">
    <property type="entry name" value="LDL_receptor-like_sf"/>
</dbReference>
<evidence type="ECO:0000256" key="1">
    <source>
        <dbReference type="ARBA" id="ARBA00004479"/>
    </source>
</evidence>
<dbReference type="Pfam" id="PF07502">
    <property type="entry name" value="MANEC"/>
    <property type="match status" value="1"/>
</dbReference>
<dbReference type="AlphaFoldDB" id="A0A8B8G2V6"/>
<proteinExistence type="predicted"/>
<evidence type="ECO:0000256" key="3">
    <source>
        <dbReference type="ARBA" id="ARBA00022729"/>
    </source>
</evidence>
<gene>
    <name evidence="12" type="primary">LOC112688358</name>
</gene>
<evidence type="ECO:0000259" key="10">
    <source>
        <dbReference type="PROSITE" id="PS50986"/>
    </source>
</evidence>
<dbReference type="OrthoDB" id="10037294at2759"/>
<dbReference type="GO" id="GO:0016020">
    <property type="term" value="C:membrane"/>
    <property type="evidence" value="ECO:0007669"/>
    <property type="project" value="UniProtKB-SubCell"/>
</dbReference>
<keyword evidence="3" id="KW-0732">Signal</keyword>
<dbReference type="PROSITE" id="PS50986">
    <property type="entry name" value="MANSC"/>
    <property type="match status" value="1"/>
</dbReference>
<dbReference type="Proteomes" id="UP000694846">
    <property type="component" value="Unplaced"/>
</dbReference>
<dbReference type="InterPro" id="IPR002172">
    <property type="entry name" value="LDrepeatLR_classA_rpt"/>
</dbReference>
<dbReference type="RefSeq" id="XP_025417312.1">
    <property type="nucleotide sequence ID" value="XM_025561527.1"/>
</dbReference>
<dbReference type="SMART" id="SM00765">
    <property type="entry name" value="MANEC"/>
    <property type="match status" value="1"/>
</dbReference>
<keyword evidence="7" id="KW-0325">Glycoprotein</keyword>
<evidence type="ECO:0000256" key="6">
    <source>
        <dbReference type="ARBA" id="ARBA00023157"/>
    </source>
</evidence>
<reference evidence="12" key="1">
    <citation type="submission" date="2025-08" db="UniProtKB">
        <authorList>
            <consortium name="RefSeq"/>
        </authorList>
    </citation>
    <scope>IDENTIFICATION</scope>
    <source>
        <tissue evidence="12">Whole body</tissue>
    </source>
</reference>
<sequence>MYGLTPSERSVRAAAKACSPKRNCVRIRSPAFQMAPAIGFKWSWCSLIVACAVIRVATSTDPSSCAERFEVHDDKIIRTEDSKKLGAKFIDSVEKRVRLECLELCCRTANCDVFVFEEKSPGTCYMFECGPSDDFKCKFTIHKNYSSAVMLSRPAAIELENQIKLTQNEHEHELTQLKKFTSLTTSSPTVLPIPAINKETEITVPVEKHSERTRCSRYQFECKTSGECIAIYNACDGIPQCSDGSDEALELACPTTPSKQLLTKDTNYGLQGNNYLQTFPNKPIDITGHQMNQPVQQYQWKNQQPIFSSNVNYHNAKGEGNHFASSQYGREGEGLKWTGQDMAHQNYGSNRIFTHVNGGILPDYNRQPNNLLQNNIPNRVYNVEPGMTNDHSYNHMNNINHEFHHFNTGDKIIYQNQNNPDYYYEDSRPKIDQSNVIPQLGSDFQRPNQLDGKKSEIPITEKSFTQKHKINETSSPPTTADIRSNHKLEQPLTGIHEAYFESSDDGYTIMPNGAFISLVLGIIATSIMIIVISCRLRLMRNRHRKGGKQSYAHDADFLINGMYL</sequence>
<comment type="subcellular location">
    <subcellularLocation>
        <location evidence="1">Membrane</location>
        <topology evidence="1">Single-pass type I membrane protein</topology>
    </subcellularLocation>
</comment>
<evidence type="ECO:0000313" key="11">
    <source>
        <dbReference type="Proteomes" id="UP000694846"/>
    </source>
</evidence>
<keyword evidence="5 9" id="KW-0472">Membrane</keyword>
<feature type="transmembrane region" description="Helical" evidence="9">
    <location>
        <begin position="514"/>
        <end position="538"/>
    </location>
</feature>
<feature type="domain" description="MANSC" evidence="10">
    <location>
        <begin position="71"/>
        <end position="148"/>
    </location>
</feature>
<dbReference type="PANTHER" id="PTHR46876">
    <property type="entry name" value="LOW-DENSITY LIPOPROTEIN RECEPTOR-RELATED PROTEIN 11"/>
    <property type="match status" value="1"/>
</dbReference>
<evidence type="ECO:0000256" key="5">
    <source>
        <dbReference type="ARBA" id="ARBA00023136"/>
    </source>
</evidence>
<accession>A0A8B8G2V6</accession>
<dbReference type="Pfam" id="PF00057">
    <property type="entry name" value="Ldl_recept_a"/>
    <property type="match status" value="1"/>
</dbReference>
<evidence type="ECO:0000256" key="8">
    <source>
        <dbReference type="PROSITE-ProRule" id="PRU00124"/>
    </source>
</evidence>
<dbReference type="InterPro" id="IPR013980">
    <property type="entry name" value="MANSC_dom"/>
</dbReference>
<evidence type="ECO:0000256" key="2">
    <source>
        <dbReference type="ARBA" id="ARBA00022692"/>
    </source>
</evidence>
<keyword evidence="6" id="KW-1015">Disulfide bond</keyword>
<dbReference type="CDD" id="cd00112">
    <property type="entry name" value="LDLa"/>
    <property type="match status" value="1"/>
</dbReference>
<name>A0A8B8G2V6_9HEMI</name>